<proteinExistence type="inferred from homology"/>
<feature type="coiled-coil region" evidence="6">
    <location>
        <begin position="263"/>
        <end position="303"/>
    </location>
</feature>
<evidence type="ECO:0000259" key="9">
    <source>
        <dbReference type="PROSITE" id="PS50885"/>
    </source>
</evidence>
<evidence type="ECO:0000313" key="10">
    <source>
        <dbReference type="EMBL" id="SDD89452.1"/>
    </source>
</evidence>
<dbReference type="SMART" id="SM00304">
    <property type="entry name" value="HAMP"/>
    <property type="match status" value="1"/>
</dbReference>
<evidence type="ECO:0000256" key="1">
    <source>
        <dbReference type="ARBA" id="ARBA00004429"/>
    </source>
</evidence>
<accession>A0A1G6YGK7</accession>
<dbReference type="InterPro" id="IPR004090">
    <property type="entry name" value="Chemotax_Me-accpt_rcpt"/>
</dbReference>
<dbReference type="GO" id="GO:0006935">
    <property type="term" value="P:chemotaxis"/>
    <property type="evidence" value="ECO:0007669"/>
    <property type="project" value="InterPro"/>
</dbReference>
<comment type="subcellular location">
    <subcellularLocation>
        <location evidence="1">Cell inner membrane</location>
        <topology evidence="1">Multi-pass membrane protein</topology>
    </subcellularLocation>
</comment>
<dbReference type="PROSITE" id="PS50111">
    <property type="entry name" value="CHEMOTAXIS_TRANSDUC_2"/>
    <property type="match status" value="1"/>
</dbReference>
<dbReference type="Pfam" id="PF00672">
    <property type="entry name" value="HAMP"/>
    <property type="match status" value="1"/>
</dbReference>
<keyword evidence="2" id="KW-0472">Membrane</keyword>
<dbReference type="GO" id="GO:0004888">
    <property type="term" value="F:transmembrane signaling receptor activity"/>
    <property type="evidence" value="ECO:0007669"/>
    <property type="project" value="InterPro"/>
</dbReference>
<name>A0A1G6YGK7_9PROT</name>
<feature type="domain" description="Methyl-accepting transducer" evidence="7">
    <location>
        <begin position="347"/>
        <end position="576"/>
    </location>
</feature>
<dbReference type="EMBL" id="FNAK01000003">
    <property type="protein sequence ID" value="SDD89452.1"/>
    <property type="molecule type" value="Genomic_DNA"/>
</dbReference>
<comment type="similarity">
    <text evidence="4">Belongs to the methyl-accepting chemotaxis (MCP) protein family.</text>
</comment>
<keyword evidence="2" id="KW-1003">Cell membrane</keyword>
<evidence type="ECO:0000256" key="3">
    <source>
        <dbReference type="ARBA" id="ARBA00023224"/>
    </source>
</evidence>
<keyword evidence="3 5" id="KW-0807">Transducer</keyword>
<keyword evidence="6" id="KW-0175">Coiled coil</keyword>
<dbReference type="PROSITE" id="PS50885">
    <property type="entry name" value="HAMP"/>
    <property type="match status" value="1"/>
</dbReference>
<dbReference type="Proteomes" id="UP000183685">
    <property type="component" value="Unassembled WGS sequence"/>
</dbReference>
<dbReference type="STRING" id="637679.GCA_001550055_01298"/>
<dbReference type="PANTHER" id="PTHR32089">
    <property type="entry name" value="METHYL-ACCEPTING CHEMOTAXIS PROTEIN MCPB"/>
    <property type="match status" value="1"/>
</dbReference>
<dbReference type="RefSeq" id="WP_068302577.1">
    <property type="nucleotide sequence ID" value="NZ_DAIOMO010000002.1"/>
</dbReference>
<evidence type="ECO:0000256" key="5">
    <source>
        <dbReference type="PROSITE-ProRule" id="PRU00284"/>
    </source>
</evidence>
<dbReference type="PRINTS" id="PR00260">
    <property type="entry name" value="CHEMTRNSDUCR"/>
</dbReference>
<dbReference type="InterPro" id="IPR004089">
    <property type="entry name" value="MCPsignal_dom"/>
</dbReference>
<gene>
    <name evidence="10" type="ORF">SAMN04488071_1617</name>
</gene>
<dbReference type="Gene3D" id="1.10.287.950">
    <property type="entry name" value="Methyl-accepting chemotaxis protein"/>
    <property type="match status" value="1"/>
</dbReference>
<keyword evidence="11" id="KW-1185">Reference proteome</keyword>
<dbReference type="SUPFAM" id="SSF58104">
    <property type="entry name" value="Methyl-accepting chemotaxis protein (MCP) signaling domain"/>
    <property type="match status" value="1"/>
</dbReference>
<evidence type="ECO:0000256" key="6">
    <source>
        <dbReference type="SAM" id="Coils"/>
    </source>
</evidence>
<dbReference type="InterPro" id="IPR003660">
    <property type="entry name" value="HAMP_dom"/>
</dbReference>
<keyword evidence="2" id="KW-0997">Cell inner membrane</keyword>
<dbReference type="SMART" id="SM00283">
    <property type="entry name" value="MA"/>
    <property type="match status" value="1"/>
</dbReference>
<evidence type="ECO:0000256" key="2">
    <source>
        <dbReference type="ARBA" id="ARBA00022519"/>
    </source>
</evidence>
<reference evidence="10 11" key="1">
    <citation type="submission" date="2016-10" db="EMBL/GenBank/DDBJ databases">
        <authorList>
            <person name="de Groot N.N."/>
        </authorList>
    </citation>
    <scope>NUCLEOTIDE SEQUENCE [LARGE SCALE GENOMIC DNA]</scope>
    <source>
        <strain evidence="10 11">CGMCC 1.9109</strain>
    </source>
</reference>
<dbReference type="Pfam" id="PF00015">
    <property type="entry name" value="MCPsignal"/>
    <property type="match status" value="1"/>
</dbReference>
<dbReference type="PROSITE" id="PS50192">
    <property type="entry name" value="T_SNARE"/>
    <property type="match status" value="1"/>
</dbReference>
<evidence type="ECO:0000259" key="7">
    <source>
        <dbReference type="PROSITE" id="PS50111"/>
    </source>
</evidence>
<sequence length="596" mass="64822">MRRFFDAFLRDYSLTMKLALGQGALVALLLLFVIGNLIQVQGVQSTTKLAANRYASTAMLRQVQYDVTDMLALTRGTVLTQNDYLVGLFEDRSKQFDRDITTLINLYREYEEENGDGLRIARELKANTETLKTMFRRQIDLAMQGGEDARLQARQLEIDGTSWPPLEKVLYSINELVELQQGQQQSIVDEMLSAFSFQTWTLIVTGALGVLLAVVIARGVGHSIAAPVNDITGTMLTLAENKLDIDIPHTGRQDEIGDMGRAMEFFRDEMKKVEQLAEEREAAQKAEMEAAEERATLEREKHARDTEEARQREEHAARIEALIAAFDRSISEAIENLNANALEMRSTATTMVDVADQTRGQATSVSSASHEMQNNVSTMASAIEEFSASIREVASQIQAASQMSADAVKVAGTGSEAIDTLSVASAKIEDVVKLINDIAEQTNLLALNATIEAARAGDAGKGFAVVASEVKSLANQTAKATEDITAQISEMQGLTGEAVSAMQAIDETISKLNQVTLAISSAVEEQEAATSEISRSVQFASEQTDKVASEIGQVTEGANQTGEASNSVMAVAERLDELSGTIGDDVKRFLTDVREA</sequence>
<feature type="domain" description="HAMP" evidence="9">
    <location>
        <begin position="222"/>
        <end position="275"/>
    </location>
</feature>
<organism evidence="10 11">
    <name type="scientific">Kordiimonas lacus</name>
    <dbReference type="NCBI Taxonomy" id="637679"/>
    <lineage>
        <taxon>Bacteria</taxon>
        <taxon>Pseudomonadati</taxon>
        <taxon>Pseudomonadota</taxon>
        <taxon>Alphaproteobacteria</taxon>
        <taxon>Kordiimonadales</taxon>
        <taxon>Kordiimonadaceae</taxon>
        <taxon>Kordiimonas</taxon>
    </lineage>
</organism>
<evidence type="ECO:0000313" key="11">
    <source>
        <dbReference type="Proteomes" id="UP000183685"/>
    </source>
</evidence>
<dbReference type="AlphaFoldDB" id="A0A1G6YGK7"/>
<dbReference type="GO" id="GO:0005886">
    <property type="term" value="C:plasma membrane"/>
    <property type="evidence" value="ECO:0007669"/>
    <property type="project" value="UniProtKB-SubCell"/>
</dbReference>
<dbReference type="GO" id="GO:0007165">
    <property type="term" value="P:signal transduction"/>
    <property type="evidence" value="ECO:0007669"/>
    <property type="project" value="UniProtKB-KW"/>
</dbReference>
<feature type="domain" description="T-SNARE coiled-coil homology" evidence="8">
    <location>
        <begin position="492"/>
        <end position="554"/>
    </location>
</feature>
<protein>
    <submittedName>
        <fullName evidence="10">Methyl-accepting chemotaxis protein</fullName>
    </submittedName>
</protein>
<dbReference type="PANTHER" id="PTHR32089:SF112">
    <property type="entry name" value="LYSOZYME-LIKE PROTEIN-RELATED"/>
    <property type="match status" value="1"/>
</dbReference>
<dbReference type="InterPro" id="IPR000727">
    <property type="entry name" value="T_SNARE_dom"/>
</dbReference>
<evidence type="ECO:0000259" key="8">
    <source>
        <dbReference type="PROSITE" id="PS50192"/>
    </source>
</evidence>
<dbReference type="OrthoDB" id="3378718at2"/>
<evidence type="ECO:0000256" key="4">
    <source>
        <dbReference type="ARBA" id="ARBA00029447"/>
    </source>
</evidence>
<dbReference type="Gene3D" id="6.10.340.10">
    <property type="match status" value="1"/>
</dbReference>